<dbReference type="KEGG" id="pdj:D0907_19710"/>
<dbReference type="Pfam" id="PF07470">
    <property type="entry name" value="Glyco_hydro_88"/>
    <property type="match status" value="1"/>
</dbReference>
<evidence type="ECO:0000313" key="4">
    <source>
        <dbReference type="Proteomes" id="UP000264605"/>
    </source>
</evidence>
<keyword evidence="2" id="KW-0732">Signal</keyword>
<name>A0AAD0S4N1_9GAMM</name>
<dbReference type="EMBL" id="CP032091">
    <property type="protein sequence ID" value="AXV67528.1"/>
    <property type="molecule type" value="Genomic_DNA"/>
</dbReference>
<dbReference type="SUPFAM" id="SSF48208">
    <property type="entry name" value="Six-hairpin glycosidases"/>
    <property type="match status" value="1"/>
</dbReference>
<dbReference type="InterPro" id="IPR008928">
    <property type="entry name" value="6-hairpin_glycosidase_sf"/>
</dbReference>
<dbReference type="InterPro" id="IPR052043">
    <property type="entry name" value="PolySaccharide_Degr_Enz"/>
</dbReference>
<feature type="chain" id="PRO_5042154370" evidence="2">
    <location>
        <begin position="25"/>
        <end position="844"/>
    </location>
</feature>
<dbReference type="GO" id="GO:0005975">
    <property type="term" value="P:carbohydrate metabolic process"/>
    <property type="evidence" value="ECO:0007669"/>
    <property type="project" value="InterPro"/>
</dbReference>
<dbReference type="Proteomes" id="UP000264605">
    <property type="component" value="Plasmid unnamed1"/>
</dbReference>
<dbReference type="AlphaFoldDB" id="A0AAD0S4N1"/>
<protein>
    <submittedName>
        <fullName evidence="3">DUF4861 domain-containing protein</fullName>
    </submittedName>
</protein>
<dbReference type="Pfam" id="PF16153">
    <property type="entry name" value="DUF4861"/>
    <property type="match status" value="1"/>
</dbReference>
<keyword evidence="1" id="KW-0378">Hydrolase</keyword>
<dbReference type="Gene3D" id="1.50.10.10">
    <property type="match status" value="1"/>
</dbReference>
<dbReference type="InterPro" id="IPR010905">
    <property type="entry name" value="Glyco_hydro_88"/>
</dbReference>
<dbReference type="PANTHER" id="PTHR33886:SF8">
    <property type="entry name" value="UNSATURATED RHAMNOGALACTURONAN HYDROLASE (EUROFUNG)"/>
    <property type="match status" value="1"/>
</dbReference>
<dbReference type="PANTHER" id="PTHR33886">
    <property type="entry name" value="UNSATURATED RHAMNOGALACTURONAN HYDROLASE (EUROFUNG)"/>
    <property type="match status" value="1"/>
</dbReference>
<gene>
    <name evidence="3" type="ORF">D0907_19710</name>
</gene>
<evidence type="ECO:0000256" key="2">
    <source>
        <dbReference type="SAM" id="SignalP"/>
    </source>
</evidence>
<dbReference type="RefSeq" id="WP_118845224.1">
    <property type="nucleotide sequence ID" value="NZ_CP032091.1"/>
</dbReference>
<geneLocation type="plasmid" evidence="3 4">
    <name>unnamed1</name>
</geneLocation>
<feature type="signal peptide" evidence="2">
    <location>
        <begin position="1"/>
        <end position="24"/>
    </location>
</feature>
<dbReference type="InterPro" id="IPR032342">
    <property type="entry name" value="DUF4861"/>
</dbReference>
<dbReference type="GO" id="GO:0016787">
    <property type="term" value="F:hydrolase activity"/>
    <property type="evidence" value="ECO:0007669"/>
    <property type="project" value="UniProtKB-KW"/>
</dbReference>
<accession>A0AAD0S4N1</accession>
<dbReference type="GeneID" id="99507716"/>
<dbReference type="PROSITE" id="PS51257">
    <property type="entry name" value="PROKAR_LIPOPROTEIN"/>
    <property type="match status" value="1"/>
</dbReference>
<evidence type="ECO:0000256" key="1">
    <source>
        <dbReference type="ARBA" id="ARBA00022801"/>
    </source>
</evidence>
<evidence type="ECO:0000313" key="3">
    <source>
        <dbReference type="EMBL" id="AXV67528.1"/>
    </source>
</evidence>
<reference evidence="3 4" key="1">
    <citation type="submission" date="2018-08" db="EMBL/GenBank/DDBJ databases">
        <title>Draft genome sequence of Pseudoalteromonas donghaensis HJ51.</title>
        <authorList>
            <person name="Oh J."/>
            <person name="Roh D."/>
        </authorList>
    </citation>
    <scope>NUCLEOTIDE SEQUENCE [LARGE SCALE GENOMIC DNA]</scope>
    <source>
        <strain evidence="3 4">HJ51</strain>
        <plasmid evidence="3 4">unnamed1</plasmid>
    </source>
</reference>
<proteinExistence type="predicted"/>
<dbReference type="InterPro" id="IPR012341">
    <property type="entry name" value="6hp_glycosidase-like_sf"/>
</dbReference>
<organism evidence="3 4">
    <name type="scientific">Pseudoalteromonas lipolytica</name>
    <dbReference type="NCBI Taxonomy" id="570156"/>
    <lineage>
        <taxon>Bacteria</taxon>
        <taxon>Pseudomonadati</taxon>
        <taxon>Pseudomonadota</taxon>
        <taxon>Gammaproteobacteria</taxon>
        <taxon>Alteromonadales</taxon>
        <taxon>Pseudoalteromonadaceae</taxon>
        <taxon>Pseudoalteromonas</taxon>
    </lineage>
</organism>
<keyword evidence="3" id="KW-0614">Plasmid</keyword>
<sequence>MKHLPSRHLIHTSLITFAALSVTACQQAEQPQHHSIKEAQTGSVATVDIANPSPFNREDEAIYLSYYDLGVAPDTTLAVNIGDNQVANQAIDKDLDGKNDGILFVTDLSKGENIHAEIISTTRLAPSKKRVQADLAHKVGGEWVPHTRPPKHQQNAGMKEYVGGQFKNVQSITPPEYYTDHSNWIRYEGPGIESDKVGYRIYLDWRNGFDIFGKLTPEPVLHNVGLDGYKSYHSLQDWGMDLLKVGGSLGAGGFAYTNEKGKLEHVSKVDTRSASITANGDLFAQIQLDYHGWQNSEQQQDLSAFISMQAGSPLAEVTLKLDKPLDNITAGLVKHPDTTFLKADLQSMSNYGYGYIASWGKQSLDGKALGMVVFFKKGDVKTVRQDDKNYLVELTPKGQQGSQQVHYYFASLWQAQSGINTVEQFEHYIKQQAQKLTIKPRIQLKTSLTKNAMQASISAESALKWTQAFADSELARKTLGYHYNGWDVNRKRSPKFEYDIIGIQPYAYYTLGELTDNAEYKQVIEKVTGSFISEDGLISAYKQSNFNIDNIPPGRNLITLYQQTNEQKYLKAIHALREQLHKHPRTSTGAFWHKKKYQGQVWLDGVYMGMPFLAEYAALFESGHQQQETFAEVVNEFNLTREFLKDTQTGLYYHGWDELKQQAWANKSTGLSHEVWARGMGWLAMAVVDVLDYIPEQNSQQRKHLLTMVEEIADSLEKTQDPATGTWWQVMDKPNAIGNYRESSATAMFTYFYAKAINKGYLSTDYLATAYKAYQGLLNEFTLLHQDGTVSMTNQCYVAGLGYGRDGSYDYYMSEPVVANDPKGNAAYILAGTEMVKLLRQKSK</sequence>